<dbReference type="RefSeq" id="YP_009008741.1">
    <property type="nucleotide sequence ID" value="NC_023593.1"/>
</dbReference>
<dbReference type="GeneID" id="18505181"/>
<evidence type="ECO:0000313" key="1">
    <source>
        <dbReference type="EMBL" id="AHI60824.1"/>
    </source>
</evidence>
<protein>
    <submittedName>
        <fullName evidence="1">Uncharacterized protein</fullName>
    </submittedName>
</protein>
<evidence type="ECO:0000313" key="2">
    <source>
        <dbReference type="Proteomes" id="UP000019301"/>
    </source>
</evidence>
<dbReference type="KEGG" id="vg:18505181"/>
<gene>
    <name evidence="1" type="ORF">ECBP3_0047</name>
</gene>
<name>W6ATU8_9CAUD</name>
<dbReference type="OrthoDB" id="26930at10239"/>
<dbReference type="EMBL" id="KF981730">
    <property type="protein sequence ID" value="AHI60824.1"/>
    <property type="molecule type" value="Genomic_DNA"/>
</dbReference>
<proteinExistence type="predicted"/>
<organism evidence="1 2">
    <name type="scientific">Escherichia phage KBNP1711</name>
    <dbReference type="NCBI Taxonomy" id="1436889"/>
    <lineage>
        <taxon>Viruses</taxon>
        <taxon>Duplodnaviria</taxon>
        <taxon>Heunggongvirae</taxon>
        <taxon>Uroviricota</taxon>
        <taxon>Caudoviricetes</taxon>
        <taxon>Mktvariviridae</taxon>
        <taxon>Gordonclarkvirinae</taxon>
        <taxon>Nieuwekanaalvirus</taxon>
        <taxon>Nieuwekanaalvirus KBNP1711</taxon>
    </lineage>
</organism>
<dbReference type="Proteomes" id="UP000019301">
    <property type="component" value="Segment"/>
</dbReference>
<sequence>MEEQPSDWCFRQYSICKEQGRTDEAEYYLELAQLWKEREDKE</sequence>
<keyword evidence="2" id="KW-1185">Reference proteome</keyword>
<reference evidence="1 2" key="1">
    <citation type="submission" date="2013-12" db="EMBL/GenBank/DDBJ databases">
        <authorList>
            <person name="Nho S.W."/>
            <person name="Jang H.B."/>
            <person name="Kim K.S."/>
            <person name="Kim T.H."/>
            <person name="Cha I.S."/>
            <person name="Park S.B."/>
            <person name="Jung T.S."/>
        </authorList>
    </citation>
    <scope>NUCLEOTIDE SEQUENCE [LARGE SCALE GENOMIC DNA]</scope>
</reference>
<accession>W6ATU8</accession>